<reference evidence="8" key="1">
    <citation type="submission" date="2017-02" db="UniProtKB">
        <authorList>
            <consortium name="WormBaseParasite"/>
        </authorList>
    </citation>
    <scope>IDENTIFICATION</scope>
</reference>
<evidence type="ECO:0000313" key="8">
    <source>
        <dbReference type="WBParaSite" id="TASK_0000880601-mRNA-1"/>
    </source>
</evidence>
<protein>
    <submittedName>
        <fullName evidence="8">E3 ubiquitin-protein ligase</fullName>
    </submittedName>
</protein>
<dbReference type="OrthoDB" id="264354at2759"/>
<dbReference type="Proteomes" id="UP000282613">
    <property type="component" value="Unassembled WGS sequence"/>
</dbReference>
<dbReference type="GO" id="GO:0016020">
    <property type="term" value="C:membrane"/>
    <property type="evidence" value="ECO:0007669"/>
    <property type="project" value="InterPro"/>
</dbReference>
<organism evidence="8">
    <name type="scientific">Taenia asiatica</name>
    <name type="common">Asian tapeworm</name>
    <dbReference type="NCBI Taxonomy" id="60517"/>
    <lineage>
        <taxon>Eukaryota</taxon>
        <taxon>Metazoa</taxon>
        <taxon>Spiralia</taxon>
        <taxon>Lophotrochozoa</taxon>
        <taxon>Platyhelminthes</taxon>
        <taxon>Cestoda</taxon>
        <taxon>Eucestoda</taxon>
        <taxon>Cyclophyllidea</taxon>
        <taxon>Taeniidae</taxon>
        <taxon>Taenia</taxon>
    </lineage>
</organism>
<evidence type="ECO:0000256" key="2">
    <source>
        <dbReference type="ARBA" id="ARBA00022989"/>
    </source>
</evidence>
<evidence type="ECO:0000313" key="7">
    <source>
        <dbReference type="Proteomes" id="UP000282613"/>
    </source>
</evidence>
<dbReference type="Gene3D" id="1.20.1560.10">
    <property type="entry name" value="ABC transporter type 1, transmembrane domain"/>
    <property type="match status" value="1"/>
</dbReference>
<dbReference type="STRING" id="60517.A0A0R3WDG4"/>
<feature type="transmembrane region" description="Helical" evidence="5">
    <location>
        <begin position="44"/>
        <end position="63"/>
    </location>
</feature>
<accession>A0A0R3WDG4</accession>
<reference evidence="6 7" key="2">
    <citation type="submission" date="2018-11" db="EMBL/GenBank/DDBJ databases">
        <authorList>
            <consortium name="Pathogen Informatics"/>
        </authorList>
    </citation>
    <scope>NUCLEOTIDE SEQUENCE [LARGE SCALE GENOMIC DNA]</scope>
</reference>
<feature type="transmembrane region" description="Helical" evidence="5">
    <location>
        <begin position="83"/>
        <end position="103"/>
    </location>
</feature>
<dbReference type="SUPFAM" id="SSF90123">
    <property type="entry name" value="ABC transporter transmembrane region"/>
    <property type="match status" value="1"/>
</dbReference>
<keyword evidence="1 5" id="KW-0812">Transmembrane</keyword>
<evidence type="ECO:0000256" key="4">
    <source>
        <dbReference type="SAM" id="MobiDB-lite"/>
    </source>
</evidence>
<dbReference type="AlphaFoldDB" id="A0A0R3WDG4"/>
<sequence>MDRKLQCNGLGESDETRSYKRDDNDGVQHHWKFFSLDWRDLRKLFCFVTVYLLIQACVAWALYALISNLTSTGASSSERNWQFWLKVFVVLVGMFSVGVFAYVQARYCCDICQRWRRLNRVCVVREPSKERIAKIRMEQRLPIDRLCVVHEVDTFTAMP</sequence>
<keyword evidence="3 5" id="KW-0472">Membrane</keyword>
<feature type="region of interest" description="Disordered" evidence="4">
    <location>
        <begin position="1"/>
        <end position="20"/>
    </location>
</feature>
<keyword evidence="7" id="KW-1185">Reference proteome</keyword>
<dbReference type="GO" id="GO:0005524">
    <property type="term" value="F:ATP binding"/>
    <property type="evidence" value="ECO:0007669"/>
    <property type="project" value="InterPro"/>
</dbReference>
<keyword evidence="2 5" id="KW-1133">Transmembrane helix</keyword>
<dbReference type="EMBL" id="UYRS01018899">
    <property type="protein sequence ID" value="VDK41059.1"/>
    <property type="molecule type" value="Genomic_DNA"/>
</dbReference>
<dbReference type="WBParaSite" id="TASK_0000880601-mRNA-1">
    <property type="protein sequence ID" value="TASK_0000880601-mRNA-1"/>
    <property type="gene ID" value="TASK_0000880601"/>
</dbReference>
<evidence type="ECO:0000256" key="1">
    <source>
        <dbReference type="ARBA" id="ARBA00022692"/>
    </source>
</evidence>
<evidence type="ECO:0000256" key="3">
    <source>
        <dbReference type="ARBA" id="ARBA00023136"/>
    </source>
</evidence>
<evidence type="ECO:0000313" key="6">
    <source>
        <dbReference type="EMBL" id="VDK41059.1"/>
    </source>
</evidence>
<proteinExistence type="predicted"/>
<dbReference type="InterPro" id="IPR036640">
    <property type="entry name" value="ABC1_TM_sf"/>
</dbReference>
<evidence type="ECO:0000256" key="5">
    <source>
        <dbReference type="SAM" id="Phobius"/>
    </source>
</evidence>
<name>A0A0R3WDG4_TAEAS</name>
<gene>
    <name evidence="6" type="ORF">TASK_LOCUS8807</name>
</gene>